<feature type="chain" id="PRO_5013178760" description="DUF4148 domain-containing protein" evidence="1">
    <location>
        <begin position="23"/>
        <end position="126"/>
    </location>
</feature>
<evidence type="ECO:0000313" key="2">
    <source>
        <dbReference type="EMBL" id="SIO10709.1"/>
    </source>
</evidence>
<sequence length="126" mass="12551">MKTLICLSLAVSALASPALSFAQSTNAPVTRAQVYTDLVRLEQAGYNPSTSGDANYPADIQAAEAKVAAQDNEGLANNANAAAEATGMGAGLSGSSESGTHAPVRGTVNNPACVGPVSFCSLYSGS</sequence>
<dbReference type="EMBL" id="FSRU01000001">
    <property type="protein sequence ID" value="SIO10709.1"/>
    <property type="molecule type" value="Genomic_DNA"/>
</dbReference>
<name>A0A1N6GT63_9BURK</name>
<evidence type="ECO:0000313" key="3">
    <source>
        <dbReference type="Proteomes" id="UP000185151"/>
    </source>
</evidence>
<keyword evidence="1" id="KW-0732">Signal</keyword>
<dbReference type="AlphaFoldDB" id="A0A1N6GT63"/>
<evidence type="ECO:0008006" key="4">
    <source>
        <dbReference type="Google" id="ProtNLM"/>
    </source>
</evidence>
<proteinExistence type="predicted"/>
<evidence type="ECO:0000256" key="1">
    <source>
        <dbReference type="SAM" id="SignalP"/>
    </source>
</evidence>
<gene>
    <name evidence="2" type="ORF">SAMN05444165_0951</name>
</gene>
<protein>
    <recommendedName>
        <fullName evidence="4">DUF4148 domain-containing protein</fullName>
    </recommendedName>
</protein>
<dbReference type="Pfam" id="PF13663">
    <property type="entry name" value="DUF4148"/>
    <property type="match status" value="1"/>
</dbReference>
<accession>A0A1N6GT63</accession>
<dbReference type="InterPro" id="IPR025421">
    <property type="entry name" value="DUF4148"/>
</dbReference>
<reference evidence="2 3" key="1">
    <citation type="submission" date="2016-11" db="EMBL/GenBank/DDBJ databases">
        <authorList>
            <person name="Jaros S."/>
            <person name="Januszkiewicz K."/>
            <person name="Wedrychowicz H."/>
        </authorList>
    </citation>
    <scope>NUCLEOTIDE SEQUENCE [LARGE SCALE GENOMIC DNA]</scope>
    <source>
        <strain evidence="2 3">GAS95</strain>
    </source>
</reference>
<keyword evidence="3" id="KW-1185">Reference proteome</keyword>
<organism evidence="2 3">
    <name type="scientific">Paraburkholderia phenazinium</name>
    <dbReference type="NCBI Taxonomy" id="60549"/>
    <lineage>
        <taxon>Bacteria</taxon>
        <taxon>Pseudomonadati</taxon>
        <taxon>Pseudomonadota</taxon>
        <taxon>Betaproteobacteria</taxon>
        <taxon>Burkholderiales</taxon>
        <taxon>Burkholderiaceae</taxon>
        <taxon>Paraburkholderia</taxon>
    </lineage>
</organism>
<dbReference type="Proteomes" id="UP000185151">
    <property type="component" value="Unassembled WGS sequence"/>
</dbReference>
<feature type="signal peptide" evidence="1">
    <location>
        <begin position="1"/>
        <end position="22"/>
    </location>
</feature>